<feature type="chain" id="PRO_5032564027" evidence="1">
    <location>
        <begin position="27"/>
        <end position="107"/>
    </location>
</feature>
<dbReference type="EMBL" id="CAJNOC010006506">
    <property type="protein sequence ID" value="CAF1079425.1"/>
    <property type="molecule type" value="Genomic_DNA"/>
</dbReference>
<feature type="signal peptide" evidence="1">
    <location>
        <begin position="1"/>
        <end position="26"/>
    </location>
</feature>
<sequence length="107" mass="12444">MKFQKETTRGLLFVVAILCLVKCTHQQFSYSANWGKRNTDDSKNLYENKCKNTIRLKEFLIGTIENLDEKIKDYLDLKIMELCASKLFASLEPKNKAKPDFLLYDGN</sequence>
<dbReference type="AlphaFoldDB" id="A0A814MIG3"/>
<reference evidence="2" key="1">
    <citation type="submission" date="2021-02" db="EMBL/GenBank/DDBJ databases">
        <authorList>
            <person name="Nowell W R."/>
        </authorList>
    </citation>
    <scope>NUCLEOTIDE SEQUENCE</scope>
    <source>
        <strain evidence="2">Ploen Becks lab</strain>
    </source>
</reference>
<dbReference type="OrthoDB" id="10518960at2759"/>
<comment type="caution">
    <text evidence="2">The sequence shown here is derived from an EMBL/GenBank/DDBJ whole genome shotgun (WGS) entry which is preliminary data.</text>
</comment>
<name>A0A814MIG3_9BILA</name>
<accession>A0A814MIG3</accession>
<proteinExistence type="predicted"/>
<gene>
    <name evidence="2" type="ORF">OXX778_LOCUS20120</name>
</gene>
<dbReference type="Proteomes" id="UP000663879">
    <property type="component" value="Unassembled WGS sequence"/>
</dbReference>
<evidence type="ECO:0000313" key="2">
    <source>
        <dbReference type="EMBL" id="CAF1079425.1"/>
    </source>
</evidence>
<evidence type="ECO:0000313" key="3">
    <source>
        <dbReference type="Proteomes" id="UP000663879"/>
    </source>
</evidence>
<evidence type="ECO:0000256" key="1">
    <source>
        <dbReference type="SAM" id="SignalP"/>
    </source>
</evidence>
<keyword evidence="3" id="KW-1185">Reference proteome</keyword>
<keyword evidence="1" id="KW-0732">Signal</keyword>
<protein>
    <submittedName>
        <fullName evidence="2">Uncharacterized protein</fullName>
    </submittedName>
</protein>
<organism evidence="2 3">
    <name type="scientific">Brachionus calyciflorus</name>
    <dbReference type="NCBI Taxonomy" id="104777"/>
    <lineage>
        <taxon>Eukaryota</taxon>
        <taxon>Metazoa</taxon>
        <taxon>Spiralia</taxon>
        <taxon>Gnathifera</taxon>
        <taxon>Rotifera</taxon>
        <taxon>Eurotatoria</taxon>
        <taxon>Monogononta</taxon>
        <taxon>Pseudotrocha</taxon>
        <taxon>Ploima</taxon>
        <taxon>Brachionidae</taxon>
        <taxon>Brachionus</taxon>
    </lineage>
</organism>